<dbReference type="InterPro" id="IPR027417">
    <property type="entry name" value="P-loop_NTPase"/>
</dbReference>
<evidence type="ECO:0000313" key="2">
    <source>
        <dbReference type="EMBL" id="GAF87273.1"/>
    </source>
</evidence>
<feature type="domain" description="Helicase ATP-binding" evidence="1">
    <location>
        <begin position="21"/>
        <end position="187"/>
    </location>
</feature>
<dbReference type="EMBL" id="BARS01019087">
    <property type="protein sequence ID" value="GAF87273.1"/>
    <property type="molecule type" value="Genomic_DNA"/>
</dbReference>
<proteinExistence type="predicted"/>
<dbReference type="PANTHER" id="PTHR45629:SF7">
    <property type="entry name" value="DNA EXCISION REPAIR PROTEIN ERCC-6-RELATED"/>
    <property type="match status" value="1"/>
</dbReference>
<dbReference type="InterPro" id="IPR000330">
    <property type="entry name" value="SNF2_N"/>
</dbReference>
<comment type="caution">
    <text evidence="2">The sequence shown here is derived from an EMBL/GenBank/DDBJ whole genome shotgun (WGS) entry which is preliminary data.</text>
</comment>
<dbReference type="InterPro" id="IPR038718">
    <property type="entry name" value="SNF2-like_sf"/>
</dbReference>
<dbReference type="InterPro" id="IPR050496">
    <property type="entry name" value="SNF2_RAD54_helicase_repair"/>
</dbReference>
<reference evidence="2" key="1">
    <citation type="journal article" date="2014" name="Front. Microbiol.">
        <title>High frequency of phylogenetically diverse reductive dehalogenase-homologous genes in deep subseafloor sedimentary metagenomes.</title>
        <authorList>
            <person name="Kawai M."/>
            <person name="Futagami T."/>
            <person name="Toyoda A."/>
            <person name="Takaki Y."/>
            <person name="Nishi S."/>
            <person name="Hori S."/>
            <person name="Arai W."/>
            <person name="Tsubouchi T."/>
            <person name="Morono Y."/>
            <person name="Uchiyama I."/>
            <person name="Ito T."/>
            <person name="Fujiyama A."/>
            <person name="Inagaki F."/>
            <person name="Takami H."/>
        </authorList>
    </citation>
    <scope>NUCLEOTIDE SEQUENCE</scope>
    <source>
        <strain evidence="2">Expedition CK06-06</strain>
    </source>
</reference>
<dbReference type="SUPFAM" id="SSF52540">
    <property type="entry name" value="P-loop containing nucleoside triphosphate hydrolases"/>
    <property type="match status" value="1"/>
</dbReference>
<evidence type="ECO:0000259" key="1">
    <source>
        <dbReference type="PROSITE" id="PS51192"/>
    </source>
</evidence>
<gene>
    <name evidence="2" type="ORF">S01H1_30967</name>
</gene>
<feature type="non-terminal residue" evidence="2">
    <location>
        <position position="254"/>
    </location>
</feature>
<name>X0T1C5_9ZZZZ</name>
<dbReference type="GO" id="GO:0005524">
    <property type="term" value="F:ATP binding"/>
    <property type="evidence" value="ECO:0007669"/>
    <property type="project" value="InterPro"/>
</dbReference>
<dbReference type="PROSITE" id="PS51192">
    <property type="entry name" value="HELICASE_ATP_BIND_1"/>
    <property type="match status" value="1"/>
</dbReference>
<accession>X0T1C5</accession>
<dbReference type="AlphaFoldDB" id="X0T1C5"/>
<protein>
    <recommendedName>
        <fullName evidence="1">Helicase ATP-binding domain-containing protein</fullName>
    </recommendedName>
</protein>
<sequence>MKLPSNFELFSPPRDYQKRTILYGITNPEVGLILPVGSGKTYCSINIARYRIQNNDVKKIIILAPKTILFNWLDQIRKFSEYDGIVLYDSIRQNRIGLIEKFKESDIHFGIVNYDAIRHYYNEFLSLNNDMIIADESSRYIQTHSSKRTQIILDIFKYIEYKYILTATLIPNHPLNLWSQFMFLNNGKTFGKNFWSFRSRLFREIKKGKFKKWALKHGMEKHVGNAINESCIIVPVDEVVKELPGEVNQTIEVL</sequence>
<dbReference type="Pfam" id="PF00176">
    <property type="entry name" value="SNF2-rel_dom"/>
    <property type="match status" value="1"/>
</dbReference>
<dbReference type="Gene3D" id="3.40.50.10810">
    <property type="entry name" value="Tandem AAA-ATPase domain"/>
    <property type="match status" value="1"/>
</dbReference>
<organism evidence="2">
    <name type="scientific">marine sediment metagenome</name>
    <dbReference type="NCBI Taxonomy" id="412755"/>
    <lineage>
        <taxon>unclassified sequences</taxon>
        <taxon>metagenomes</taxon>
        <taxon>ecological metagenomes</taxon>
    </lineage>
</organism>
<dbReference type="PANTHER" id="PTHR45629">
    <property type="entry name" value="SNF2/RAD54 FAMILY MEMBER"/>
    <property type="match status" value="1"/>
</dbReference>
<dbReference type="SMART" id="SM00487">
    <property type="entry name" value="DEXDc"/>
    <property type="match status" value="1"/>
</dbReference>
<dbReference type="InterPro" id="IPR014001">
    <property type="entry name" value="Helicase_ATP-bd"/>
</dbReference>